<comment type="similarity">
    <text evidence="2">Belongs to the PER33/POM33 family.</text>
</comment>
<dbReference type="InterPro" id="IPR051645">
    <property type="entry name" value="PER33/POM33_regulator"/>
</dbReference>
<gene>
    <name evidence="8" type="ORF">MKK02DRAFT_43824</name>
</gene>
<evidence type="ECO:0000256" key="3">
    <source>
        <dbReference type="ARBA" id="ARBA00022692"/>
    </source>
</evidence>
<keyword evidence="3 7" id="KW-0812">Transmembrane</keyword>
<dbReference type="GO" id="GO:0016020">
    <property type="term" value="C:membrane"/>
    <property type="evidence" value="ECO:0007669"/>
    <property type="project" value="UniProtKB-SubCell"/>
</dbReference>
<evidence type="ECO:0000256" key="5">
    <source>
        <dbReference type="ARBA" id="ARBA00023136"/>
    </source>
</evidence>
<protein>
    <submittedName>
        <fullName evidence="8">Endoplasmic reticulum protein</fullName>
    </submittedName>
</protein>
<comment type="caution">
    <text evidence="8">The sequence shown here is derived from an EMBL/GenBank/DDBJ whole genome shotgun (WGS) entry which is preliminary data.</text>
</comment>
<evidence type="ECO:0000256" key="2">
    <source>
        <dbReference type="ARBA" id="ARBA00007322"/>
    </source>
</evidence>
<proteinExistence type="inferred from homology"/>
<feature type="compositionally biased region" description="Low complexity" evidence="6">
    <location>
        <begin position="247"/>
        <end position="257"/>
    </location>
</feature>
<dbReference type="EMBL" id="JAKWFO010000005">
    <property type="protein sequence ID" value="KAI9635146.1"/>
    <property type="molecule type" value="Genomic_DNA"/>
</dbReference>
<dbReference type="GO" id="GO:0005783">
    <property type="term" value="C:endoplasmic reticulum"/>
    <property type="evidence" value="ECO:0007669"/>
    <property type="project" value="TreeGrafter"/>
</dbReference>
<dbReference type="InterPro" id="IPR005344">
    <property type="entry name" value="TMEM33/Pom33"/>
</dbReference>
<reference evidence="8" key="1">
    <citation type="journal article" date="2022" name="G3 (Bethesda)">
        <title>High quality genome of the basidiomycete yeast Dioszegia hungarica PDD-24b-2 isolated from cloud water.</title>
        <authorList>
            <person name="Jarrige D."/>
            <person name="Haridas S."/>
            <person name="Bleykasten-Grosshans C."/>
            <person name="Joly M."/>
            <person name="Nadalig T."/>
            <person name="Sancelme M."/>
            <person name="Vuilleumier S."/>
            <person name="Grigoriev I.V."/>
            <person name="Amato P."/>
            <person name="Bringel F."/>
        </authorList>
    </citation>
    <scope>NUCLEOTIDE SEQUENCE</scope>
    <source>
        <strain evidence="8">PDD-24b-2</strain>
    </source>
</reference>
<name>A0AA38LVE7_9TREE</name>
<accession>A0AA38LVE7</accession>
<feature type="transmembrane region" description="Helical" evidence="7">
    <location>
        <begin position="168"/>
        <end position="193"/>
    </location>
</feature>
<evidence type="ECO:0000313" key="8">
    <source>
        <dbReference type="EMBL" id="KAI9635146.1"/>
    </source>
</evidence>
<evidence type="ECO:0000256" key="6">
    <source>
        <dbReference type="SAM" id="MobiDB-lite"/>
    </source>
</evidence>
<dbReference type="GO" id="GO:0071786">
    <property type="term" value="P:endoplasmic reticulum tubular network organization"/>
    <property type="evidence" value="ECO:0007669"/>
    <property type="project" value="TreeGrafter"/>
</dbReference>
<dbReference type="Proteomes" id="UP001164286">
    <property type="component" value="Unassembled WGS sequence"/>
</dbReference>
<evidence type="ECO:0000256" key="7">
    <source>
        <dbReference type="SAM" id="Phobius"/>
    </source>
</evidence>
<feature type="transmembrane region" description="Helical" evidence="7">
    <location>
        <begin position="38"/>
        <end position="56"/>
    </location>
</feature>
<organism evidence="8 9">
    <name type="scientific">Dioszegia hungarica</name>
    <dbReference type="NCBI Taxonomy" id="4972"/>
    <lineage>
        <taxon>Eukaryota</taxon>
        <taxon>Fungi</taxon>
        <taxon>Dikarya</taxon>
        <taxon>Basidiomycota</taxon>
        <taxon>Agaricomycotina</taxon>
        <taxon>Tremellomycetes</taxon>
        <taxon>Tremellales</taxon>
        <taxon>Bulleribasidiaceae</taxon>
        <taxon>Dioszegia</taxon>
    </lineage>
</organism>
<comment type="subcellular location">
    <subcellularLocation>
        <location evidence="1">Membrane</location>
        <topology evidence="1">Multi-pass membrane protein</topology>
    </subcellularLocation>
</comment>
<dbReference type="PANTHER" id="PTHR12703:SF4">
    <property type="entry name" value="TRANSMEMBRANE PROTEIN 33"/>
    <property type="match status" value="1"/>
</dbReference>
<dbReference type="Pfam" id="PF03661">
    <property type="entry name" value="TMEM33_Pom33"/>
    <property type="match status" value="1"/>
</dbReference>
<keyword evidence="5 7" id="KW-0472">Membrane</keyword>
<evidence type="ECO:0000256" key="4">
    <source>
        <dbReference type="ARBA" id="ARBA00022989"/>
    </source>
</evidence>
<feature type="transmembrane region" description="Helical" evidence="7">
    <location>
        <begin position="12"/>
        <end position="32"/>
    </location>
</feature>
<evidence type="ECO:0000256" key="1">
    <source>
        <dbReference type="ARBA" id="ARBA00004141"/>
    </source>
</evidence>
<sequence length="275" mass="29786">MSNLVHPHTVWAVGHGVMLASASYVLLQTVLFRGTPQIIYRLGFTGALLSYCIVVFKSLGRPQPNAAWVRRAFVDENVQYAVLALYWWISKPINLSILPFATFSLFHCLTFLRTNVIPKFVPPSQAPQAGQQRPAPQGLEAVSRRIQVWVKNNYDGAMRFVAYTELAILARVTVGALTFTSSFIAPIFLAHFIRLRYHASPFTRHAVNALTGRIDGLAGNQGGVVANVWGTIKRVVGSWGGGRLVPQQPGQGAAAPGQAGGAGGAAAQAQARRQQ</sequence>
<feature type="transmembrane region" description="Helical" evidence="7">
    <location>
        <begin position="95"/>
        <end position="112"/>
    </location>
</feature>
<dbReference type="GeneID" id="77731833"/>
<evidence type="ECO:0000313" key="9">
    <source>
        <dbReference type="Proteomes" id="UP001164286"/>
    </source>
</evidence>
<dbReference type="RefSeq" id="XP_052944923.1">
    <property type="nucleotide sequence ID" value="XM_053092628.1"/>
</dbReference>
<keyword evidence="9" id="KW-1185">Reference proteome</keyword>
<feature type="region of interest" description="Disordered" evidence="6">
    <location>
        <begin position="247"/>
        <end position="275"/>
    </location>
</feature>
<feature type="compositionally biased region" description="Low complexity" evidence="6">
    <location>
        <begin position="265"/>
        <end position="275"/>
    </location>
</feature>
<dbReference type="PANTHER" id="PTHR12703">
    <property type="entry name" value="TRANSMEMBRANE PROTEIN 33"/>
    <property type="match status" value="1"/>
</dbReference>
<dbReference type="GO" id="GO:0061024">
    <property type="term" value="P:membrane organization"/>
    <property type="evidence" value="ECO:0007669"/>
    <property type="project" value="TreeGrafter"/>
</dbReference>
<keyword evidence="4 7" id="KW-1133">Transmembrane helix</keyword>
<dbReference type="AlphaFoldDB" id="A0AA38LVE7"/>